<dbReference type="InterPro" id="IPR012902">
    <property type="entry name" value="N_methyl_site"/>
</dbReference>
<evidence type="ECO:0000256" key="11">
    <source>
        <dbReference type="SAM" id="MobiDB-lite"/>
    </source>
</evidence>
<dbReference type="InterPro" id="IPR002416">
    <property type="entry name" value="T2SS_protein-GspH"/>
</dbReference>
<accession>A0A2K9B0Q9</accession>
<keyword evidence="15" id="KW-1185">Reference proteome</keyword>
<evidence type="ECO:0000259" key="13">
    <source>
        <dbReference type="Pfam" id="PF12019"/>
    </source>
</evidence>
<name>A0A2K9B0Q9_9GAMM</name>
<dbReference type="Pfam" id="PF12019">
    <property type="entry name" value="GspH"/>
    <property type="match status" value="1"/>
</dbReference>
<dbReference type="Pfam" id="PF07963">
    <property type="entry name" value="N_methyl"/>
    <property type="match status" value="1"/>
</dbReference>
<dbReference type="AlphaFoldDB" id="A0A2K9B0Q9"/>
<protein>
    <recommendedName>
        <fullName evidence="2">Type II secretion system protein H</fullName>
    </recommendedName>
    <alternativeName>
        <fullName evidence="10">General secretion pathway protein H</fullName>
    </alternativeName>
</protein>
<keyword evidence="3" id="KW-1003">Cell membrane</keyword>
<dbReference type="NCBIfam" id="TIGR01708">
    <property type="entry name" value="typeII_sec_gspH"/>
    <property type="match status" value="1"/>
</dbReference>
<dbReference type="GO" id="GO:0015628">
    <property type="term" value="P:protein secretion by the type II secretion system"/>
    <property type="evidence" value="ECO:0007669"/>
    <property type="project" value="InterPro"/>
</dbReference>
<evidence type="ECO:0000256" key="5">
    <source>
        <dbReference type="ARBA" id="ARBA00022519"/>
    </source>
</evidence>
<evidence type="ECO:0000313" key="14">
    <source>
        <dbReference type="EMBL" id="AUD79709.1"/>
    </source>
</evidence>
<dbReference type="Gene3D" id="3.55.40.10">
    <property type="entry name" value="minor pseudopilin epsh domain"/>
    <property type="match status" value="1"/>
</dbReference>
<evidence type="ECO:0000256" key="6">
    <source>
        <dbReference type="ARBA" id="ARBA00022692"/>
    </source>
</evidence>
<dbReference type="InterPro" id="IPR022346">
    <property type="entry name" value="T2SS_GspH"/>
</dbReference>
<dbReference type="InterPro" id="IPR045584">
    <property type="entry name" value="Pilin-like"/>
</dbReference>
<feature type="transmembrane region" description="Helical" evidence="12">
    <location>
        <begin position="21"/>
        <end position="46"/>
    </location>
</feature>
<organism evidence="14 15">
    <name type="scientific">Kangiella profundi</name>
    <dbReference type="NCBI Taxonomy" id="1561924"/>
    <lineage>
        <taxon>Bacteria</taxon>
        <taxon>Pseudomonadati</taxon>
        <taxon>Pseudomonadota</taxon>
        <taxon>Gammaproteobacteria</taxon>
        <taxon>Kangiellales</taxon>
        <taxon>Kangiellaceae</taxon>
        <taxon>Kangiella</taxon>
    </lineage>
</organism>
<evidence type="ECO:0000256" key="3">
    <source>
        <dbReference type="ARBA" id="ARBA00022475"/>
    </source>
</evidence>
<dbReference type="OrthoDB" id="5730913at2"/>
<feature type="domain" description="General secretion pathway GspH" evidence="13">
    <location>
        <begin position="58"/>
        <end position="188"/>
    </location>
</feature>
<keyword evidence="5" id="KW-0997">Cell inner membrane</keyword>
<evidence type="ECO:0000256" key="7">
    <source>
        <dbReference type="ARBA" id="ARBA00022989"/>
    </source>
</evidence>
<dbReference type="PROSITE" id="PS00409">
    <property type="entry name" value="PROKAR_NTER_METHYL"/>
    <property type="match status" value="1"/>
</dbReference>
<evidence type="ECO:0000256" key="8">
    <source>
        <dbReference type="ARBA" id="ARBA00023136"/>
    </source>
</evidence>
<feature type="compositionally biased region" description="Acidic residues" evidence="11">
    <location>
        <begin position="133"/>
        <end position="143"/>
    </location>
</feature>
<keyword evidence="8 12" id="KW-0472">Membrane</keyword>
<evidence type="ECO:0000256" key="9">
    <source>
        <dbReference type="ARBA" id="ARBA00025772"/>
    </source>
</evidence>
<dbReference type="SUPFAM" id="SSF54523">
    <property type="entry name" value="Pili subunits"/>
    <property type="match status" value="1"/>
</dbReference>
<dbReference type="GO" id="GO:0005886">
    <property type="term" value="C:plasma membrane"/>
    <property type="evidence" value="ECO:0007669"/>
    <property type="project" value="UniProtKB-SubCell"/>
</dbReference>
<dbReference type="InterPro" id="IPR049875">
    <property type="entry name" value="TypeII_GspH"/>
</dbReference>
<dbReference type="GO" id="GO:0015627">
    <property type="term" value="C:type II protein secretion system complex"/>
    <property type="evidence" value="ECO:0007669"/>
    <property type="project" value="InterPro"/>
</dbReference>
<proteinExistence type="inferred from homology"/>
<evidence type="ECO:0000256" key="2">
    <source>
        <dbReference type="ARBA" id="ARBA00021549"/>
    </source>
</evidence>
<dbReference type="RefSeq" id="WP_106647508.1">
    <property type="nucleotide sequence ID" value="NZ_BMGO01000001.1"/>
</dbReference>
<evidence type="ECO:0000256" key="12">
    <source>
        <dbReference type="SAM" id="Phobius"/>
    </source>
</evidence>
<dbReference type="PRINTS" id="PR00885">
    <property type="entry name" value="BCTERIALGSPH"/>
</dbReference>
<keyword evidence="4" id="KW-0488">Methylation</keyword>
<gene>
    <name evidence="14" type="primary">gspH</name>
    <name evidence="14" type="ORF">CW740_10810</name>
</gene>
<comment type="subcellular location">
    <subcellularLocation>
        <location evidence="1">Cell inner membrane</location>
        <topology evidence="1">Single-pass membrane protein</topology>
    </subcellularLocation>
</comment>
<dbReference type="NCBIfam" id="TIGR02532">
    <property type="entry name" value="IV_pilin_GFxxxE"/>
    <property type="match status" value="1"/>
</dbReference>
<dbReference type="EMBL" id="CP025120">
    <property type="protein sequence ID" value="AUD79709.1"/>
    <property type="molecule type" value="Genomic_DNA"/>
</dbReference>
<keyword evidence="7 12" id="KW-1133">Transmembrane helix</keyword>
<comment type="similarity">
    <text evidence="9">Belongs to the GSP H family.</text>
</comment>
<evidence type="ECO:0000256" key="10">
    <source>
        <dbReference type="ARBA" id="ARBA00030775"/>
    </source>
</evidence>
<dbReference type="KEGG" id="kpd:CW740_10810"/>
<sequence length="215" mass="24323">MKPISTATISKTRLHRSIIQAGFTLLEILIALAIASIMLSVAVIAFSDNDAAKLKNKAHQLYGLMQIAQEESILRGVEIGIRVEQDGYSFLIYDGTRWNPLQEHTLLRDVELEEPIEMYINVEGQEALLANSETDDESGEEQDGQSQDANKEIKPPQIFILSSGEMNEFTVTIGLDRDEPKFYRITGNYLGEITFESAMEGHYRHDWDLELNEPF</sequence>
<evidence type="ECO:0000256" key="4">
    <source>
        <dbReference type="ARBA" id="ARBA00022481"/>
    </source>
</evidence>
<evidence type="ECO:0000256" key="1">
    <source>
        <dbReference type="ARBA" id="ARBA00004377"/>
    </source>
</evidence>
<evidence type="ECO:0000313" key="15">
    <source>
        <dbReference type="Proteomes" id="UP000232693"/>
    </source>
</evidence>
<dbReference type="Proteomes" id="UP000232693">
    <property type="component" value="Chromosome"/>
</dbReference>
<reference evidence="14 15" key="1">
    <citation type="submission" date="2017-12" db="EMBL/GenBank/DDBJ databases">
        <title>Kangiella profundi FT102 completed genome.</title>
        <authorList>
            <person name="Xu J."/>
            <person name="Wang J."/>
            <person name="Lu Y."/>
        </authorList>
    </citation>
    <scope>NUCLEOTIDE SEQUENCE [LARGE SCALE GENOMIC DNA]</scope>
    <source>
        <strain evidence="14 15">FT102</strain>
    </source>
</reference>
<keyword evidence="6 12" id="KW-0812">Transmembrane</keyword>
<feature type="region of interest" description="Disordered" evidence="11">
    <location>
        <begin position="131"/>
        <end position="152"/>
    </location>
</feature>